<evidence type="ECO:0000256" key="4">
    <source>
        <dbReference type="PROSITE-ProRule" id="PRU00335"/>
    </source>
</evidence>
<comment type="caution">
    <text evidence="6">The sequence shown here is derived from an EMBL/GenBank/DDBJ whole genome shotgun (WGS) entry which is preliminary data.</text>
</comment>
<protein>
    <submittedName>
        <fullName evidence="6">TetR family transcriptional regulator</fullName>
    </submittedName>
</protein>
<gene>
    <name evidence="6" type="ORF">GCM10011492_16020</name>
</gene>
<sequence length="235" mass="25198">MSPTPRERARVDTMERILTSGRQQLAEHGAAALSLRAVARDLGMVSSAVYRYVASRDDLLTALIIGGYRDLAEVAEEATTGRAAPGRRFVALCEAIYSWAREHPHQYALLFGSPVPGYRAPGGTVTDAARTPAVAIQLIEEAWQSGELAVDAPMPPAGPAVRRQAKELGAALDSALPETVLIRFAAAWTQVFGVISFDLFGQFVGSFEPGDHICTFTFRTAAHTIGFSGQIPSAR</sequence>
<dbReference type="PROSITE" id="PS50977">
    <property type="entry name" value="HTH_TETR_2"/>
    <property type="match status" value="1"/>
</dbReference>
<dbReference type="Proteomes" id="UP000636793">
    <property type="component" value="Unassembled WGS sequence"/>
</dbReference>
<dbReference type="PANTHER" id="PTHR30055">
    <property type="entry name" value="HTH-TYPE TRANSCRIPTIONAL REGULATOR RUTR"/>
    <property type="match status" value="1"/>
</dbReference>
<dbReference type="InterPro" id="IPR001647">
    <property type="entry name" value="HTH_TetR"/>
</dbReference>
<dbReference type="GO" id="GO:0000976">
    <property type="term" value="F:transcription cis-regulatory region binding"/>
    <property type="evidence" value="ECO:0007669"/>
    <property type="project" value="TreeGrafter"/>
</dbReference>
<dbReference type="InterPro" id="IPR036271">
    <property type="entry name" value="Tet_transcr_reg_TetR-rel_C_sf"/>
</dbReference>
<evidence type="ECO:0000313" key="7">
    <source>
        <dbReference type="Proteomes" id="UP000636793"/>
    </source>
</evidence>
<keyword evidence="2 4" id="KW-0238">DNA-binding</keyword>
<reference evidence="6" key="2">
    <citation type="submission" date="2020-09" db="EMBL/GenBank/DDBJ databases">
        <authorList>
            <person name="Sun Q."/>
            <person name="Zhou Y."/>
        </authorList>
    </citation>
    <scope>NUCLEOTIDE SEQUENCE</scope>
    <source>
        <strain evidence="6">CGMCC 1.15085</strain>
    </source>
</reference>
<organism evidence="6 7">
    <name type="scientific">Flexivirga endophytica</name>
    <dbReference type="NCBI Taxonomy" id="1849103"/>
    <lineage>
        <taxon>Bacteria</taxon>
        <taxon>Bacillati</taxon>
        <taxon>Actinomycetota</taxon>
        <taxon>Actinomycetes</taxon>
        <taxon>Micrococcales</taxon>
        <taxon>Dermacoccaceae</taxon>
        <taxon>Flexivirga</taxon>
    </lineage>
</organism>
<dbReference type="Pfam" id="PF13305">
    <property type="entry name" value="TetR_C_33"/>
    <property type="match status" value="1"/>
</dbReference>
<dbReference type="SUPFAM" id="SSF46689">
    <property type="entry name" value="Homeodomain-like"/>
    <property type="match status" value="1"/>
</dbReference>
<name>A0A916WR44_9MICO</name>
<dbReference type="InterPro" id="IPR050109">
    <property type="entry name" value="HTH-type_TetR-like_transc_reg"/>
</dbReference>
<dbReference type="RefSeq" id="WP_229749565.1">
    <property type="nucleotide sequence ID" value="NZ_BMHI01000002.1"/>
</dbReference>
<dbReference type="Pfam" id="PF00440">
    <property type="entry name" value="TetR_N"/>
    <property type="match status" value="1"/>
</dbReference>
<evidence type="ECO:0000256" key="1">
    <source>
        <dbReference type="ARBA" id="ARBA00023015"/>
    </source>
</evidence>
<proteinExistence type="predicted"/>
<feature type="DNA-binding region" description="H-T-H motif" evidence="4">
    <location>
        <begin position="34"/>
        <end position="53"/>
    </location>
</feature>
<dbReference type="EMBL" id="BMHI01000002">
    <property type="protein sequence ID" value="GGB26581.1"/>
    <property type="molecule type" value="Genomic_DNA"/>
</dbReference>
<keyword evidence="1" id="KW-0805">Transcription regulation</keyword>
<feature type="domain" description="HTH tetR-type" evidence="5">
    <location>
        <begin position="11"/>
        <end position="71"/>
    </location>
</feature>
<accession>A0A916WR44</accession>
<dbReference type="InterPro" id="IPR025996">
    <property type="entry name" value="MT1864/Rv1816-like_C"/>
</dbReference>
<dbReference type="GO" id="GO:0003700">
    <property type="term" value="F:DNA-binding transcription factor activity"/>
    <property type="evidence" value="ECO:0007669"/>
    <property type="project" value="TreeGrafter"/>
</dbReference>
<evidence type="ECO:0000259" key="5">
    <source>
        <dbReference type="PROSITE" id="PS50977"/>
    </source>
</evidence>
<keyword evidence="7" id="KW-1185">Reference proteome</keyword>
<evidence type="ECO:0000256" key="2">
    <source>
        <dbReference type="ARBA" id="ARBA00023125"/>
    </source>
</evidence>
<dbReference type="PANTHER" id="PTHR30055:SF243">
    <property type="entry name" value="HTH-TYPE TRANSCRIPTIONAL REGULATOR RV1816"/>
    <property type="match status" value="1"/>
</dbReference>
<evidence type="ECO:0000313" key="6">
    <source>
        <dbReference type="EMBL" id="GGB26581.1"/>
    </source>
</evidence>
<dbReference type="InterPro" id="IPR009057">
    <property type="entry name" value="Homeodomain-like_sf"/>
</dbReference>
<dbReference type="Gene3D" id="1.10.357.10">
    <property type="entry name" value="Tetracycline Repressor, domain 2"/>
    <property type="match status" value="1"/>
</dbReference>
<keyword evidence="3" id="KW-0804">Transcription</keyword>
<evidence type="ECO:0000256" key="3">
    <source>
        <dbReference type="ARBA" id="ARBA00023163"/>
    </source>
</evidence>
<dbReference type="AlphaFoldDB" id="A0A916WR44"/>
<dbReference type="SUPFAM" id="SSF48498">
    <property type="entry name" value="Tetracyclin repressor-like, C-terminal domain"/>
    <property type="match status" value="1"/>
</dbReference>
<reference evidence="6" key="1">
    <citation type="journal article" date="2014" name="Int. J. Syst. Evol. Microbiol.">
        <title>Complete genome sequence of Corynebacterium casei LMG S-19264T (=DSM 44701T), isolated from a smear-ripened cheese.</title>
        <authorList>
            <consortium name="US DOE Joint Genome Institute (JGI-PGF)"/>
            <person name="Walter F."/>
            <person name="Albersmeier A."/>
            <person name="Kalinowski J."/>
            <person name="Ruckert C."/>
        </authorList>
    </citation>
    <scope>NUCLEOTIDE SEQUENCE</scope>
    <source>
        <strain evidence="6">CGMCC 1.15085</strain>
    </source>
</reference>